<accession>H5TRP8</accession>
<evidence type="ECO:0000313" key="2">
    <source>
        <dbReference type="Proteomes" id="UP000005038"/>
    </source>
</evidence>
<gene>
    <name evidence="1" type="ORF">GOOTI_202_00120</name>
</gene>
<sequence>MALADDIAAKFARKTTAQLIRKMERASASANLDDETYELARRLDAEGKRFRWTRDLFHPKIIVESKP</sequence>
<comment type="caution">
    <text evidence="1">The sequence shown here is derived from an EMBL/GenBank/DDBJ whole genome shotgun (WGS) entry which is preliminary data.</text>
</comment>
<proteinExistence type="predicted"/>
<dbReference type="OrthoDB" id="10017026at2"/>
<protein>
    <submittedName>
        <fullName evidence="1">Uncharacterized protein</fullName>
    </submittedName>
</protein>
<organism evidence="1 2">
    <name type="scientific">Gordonia otitidis (strain DSM 44809 / CCUG 52243 / JCM 12355 / NBRC 100426 / IFM 10032)</name>
    <dbReference type="NCBI Taxonomy" id="1108044"/>
    <lineage>
        <taxon>Bacteria</taxon>
        <taxon>Bacillati</taxon>
        <taxon>Actinomycetota</taxon>
        <taxon>Actinomycetes</taxon>
        <taxon>Mycobacteriales</taxon>
        <taxon>Gordoniaceae</taxon>
        <taxon>Gordonia</taxon>
    </lineage>
</organism>
<dbReference type="RefSeq" id="WP_007240340.1">
    <property type="nucleotide sequence ID" value="NZ_BAFB01000202.1"/>
</dbReference>
<dbReference type="EMBL" id="BAFB01000202">
    <property type="protein sequence ID" value="GAB36156.1"/>
    <property type="molecule type" value="Genomic_DNA"/>
</dbReference>
<dbReference type="AlphaFoldDB" id="H5TRP8"/>
<reference evidence="1" key="1">
    <citation type="submission" date="2012-02" db="EMBL/GenBank/DDBJ databases">
        <title>Whole genome shotgun sequence of Gordonia otitidis NBRC 100426.</title>
        <authorList>
            <person name="Yoshida I."/>
            <person name="Hosoyama A."/>
            <person name="Tsuchikane K."/>
            <person name="Katsumata H."/>
            <person name="Yamazaki S."/>
            <person name="Fujita N."/>
        </authorList>
    </citation>
    <scope>NUCLEOTIDE SEQUENCE [LARGE SCALE GENOMIC DNA]</scope>
    <source>
        <strain evidence="1">NBRC 100426</strain>
    </source>
</reference>
<name>H5TRP8_GORO1</name>
<evidence type="ECO:0000313" key="1">
    <source>
        <dbReference type="EMBL" id="GAB36156.1"/>
    </source>
</evidence>
<dbReference type="Proteomes" id="UP000005038">
    <property type="component" value="Unassembled WGS sequence"/>
</dbReference>
<keyword evidence="2" id="KW-1185">Reference proteome</keyword>